<dbReference type="Gene3D" id="1.20.1440.40">
    <property type="entry name" value="YqcC-like"/>
    <property type="match status" value="1"/>
</dbReference>
<dbReference type="PANTHER" id="PTHR39586">
    <property type="entry name" value="CYTOPLASMIC PROTEIN-RELATED"/>
    <property type="match status" value="1"/>
</dbReference>
<dbReference type="RefSeq" id="WP_186546926.1">
    <property type="nucleotide sequence ID" value="NZ_CP077091.1"/>
</dbReference>
<dbReference type="GO" id="GO:0044010">
    <property type="term" value="P:single-species biofilm formation"/>
    <property type="evidence" value="ECO:0007669"/>
    <property type="project" value="TreeGrafter"/>
</dbReference>
<sequence length="115" mass="13409">MDARFPKIADQLLLIERELRTQGWWDEIPPSAEALSSVEPFSVDTLDFEQWLQWILLPRMKMILEQDLPLPNASGIQEMAEMVFAQRNLGGKDRQLQVLLKEFDLLITASRRTRL</sequence>
<dbReference type="Pfam" id="PF04287">
    <property type="entry name" value="DUF446"/>
    <property type="match status" value="1"/>
</dbReference>
<protein>
    <submittedName>
        <fullName evidence="2">YqcC family protein</fullName>
    </submittedName>
</protein>
<dbReference type="KEGG" id="phv:HU739_024655"/>
<reference evidence="2 3" key="1">
    <citation type="journal article" date="2020" name="Microorganisms">
        <title>Reliable Identification of Environmental Pseudomonas Isolates Using the rpoD Gene.</title>
        <authorList>
            <consortium name="The Broad Institute Genome Sequencing Platform"/>
            <person name="Girard L."/>
            <person name="Lood C."/>
            <person name="Rokni-Zadeh H."/>
            <person name="van Noort V."/>
            <person name="Lavigne R."/>
            <person name="De Mot R."/>
        </authorList>
    </citation>
    <scope>NUCLEOTIDE SEQUENCE [LARGE SCALE GENOMIC DNA]</scope>
    <source>
        <strain evidence="2 3">SWRI65</strain>
    </source>
</reference>
<evidence type="ECO:0000313" key="2">
    <source>
        <dbReference type="EMBL" id="QXI17044.1"/>
    </source>
</evidence>
<keyword evidence="3" id="KW-1185">Reference proteome</keyword>
<dbReference type="AlphaFoldDB" id="A0A9E6TGT3"/>
<reference evidence="2 3" key="2">
    <citation type="journal article" date="2021" name="Microorganisms">
        <title>The Ever-Expanding Pseudomonas Genus: Description of 43 New Species and Partition of the Pseudomonas putida Group.</title>
        <authorList>
            <person name="Girard L."/>
            <person name="Lood C."/>
            <person name="Hofte M."/>
            <person name="Vandamme P."/>
            <person name="Rokni-Zadeh H."/>
            <person name="van Noort V."/>
            <person name="Lavigne R."/>
            <person name="De Mot R."/>
        </authorList>
    </citation>
    <scope>NUCLEOTIDE SEQUENCE [LARGE SCALE GENOMIC DNA]</scope>
    <source>
        <strain evidence="2 3">SWRI65</strain>
    </source>
</reference>
<dbReference type="SUPFAM" id="SSF158452">
    <property type="entry name" value="YqcC-like"/>
    <property type="match status" value="1"/>
</dbReference>
<dbReference type="InterPro" id="IPR036814">
    <property type="entry name" value="YqcC-like_sf"/>
</dbReference>
<proteinExistence type="predicted"/>
<dbReference type="InterPro" id="IPR023376">
    <property type="entry name" value="YqcC-like_dom"/>
</dbReference>
<dbReference type="InterPro" id="IPR007384">
    <property type="entry name" value="UCP006257"/>
</dbReference>
<evidence type="ECO:0000259" key="1">
    <source>
        <dbReference type="Pfam" id="PF04287"/>
    </source>
</evidence>
<gene>
    <name evidence="2" type="ORF">HU739_024655</name>
</gene>
<dbReference type="PANTHER" id="PTHR39586:SF1">
    <property type="entry name" value="CYTOPLASMIC PROTEIN"/>
    <property type="match status" value="1"/>
</dbReference>
<evidence type="ECO:0000313" key="3">
    <source>
        <dbReference type="Proteomes" id="UP000631521"/>
    </source>
</evidence>
<name>A0A9E6TGT3_9PSED</name>
<accession>A0A9E6TGT3</accession>
<organism evidence="2 3">
    <name type="scientific">Pseudomonas hamedanensis</name>
    <dbReference type="NCBI Taxonomy" id="2745504"/>
    <lineage>
        <taxon>Bacteria</taxon>
        <taxon>Pseudomonadati</taxon>
        <taxon>Pseudomonadota</taxon>
        <taxon>Gammaproteobacteria</taxon>
        <taxon>Pseudomonadales</taxon>
        <taxon>Pseudomonadaceae</taxon>
        <taxon>Pseudomonas</taxon>
    </lineage>
</organism>
<feature type="domain" description="YqcC-like" evidence="1">
    <location>
        <begin position="8"/>
        <end position="105"/>
    </location>
</feature>
<dbReference type="Proteomes" id="UP000631521">
    <property type="component" value="Chromosome"/>
</dbReference>
<dbReference type="PIRSF" id="PIRSF006257">
    <property type="entry name" value="UCP006257"/>
    <property type="match status" value="1"/>
</dbReference>
<dbReference type="EMBL" id="CP077091">
    <property type="protein sequence ID" value="QXI17044.1"/>
    <property type="molecule type" value="Genomic_DNA"/>
</dbReference>